<name>A0A9N8Z3S9_9GLOM</name>
<dbReference type="InterPro" id="IPR001623">
    <property type="entry name" value="DnaJ_domain"/>
</dbReference>
<dbReference type="PROSITE" id="PS50076">
    <property type="entry name" value="DNAJ_2"/>
    <property type="match status" value="1"/>
</dbReference>
<dbReference type="InterPro" id="IPR036869">
    <property type="entry name" value="J_dom_sf"/>
</dbReference>
<protein>
    <submittedName>
        <fullName evidence="3">1063_t:CDS:1</fullName>
    </submittedName>
</protein>
<evidence type="ECO:0000259" key="2">
    <source>
        <dbReference type="PROSITE" id="PS50076"/>
    </source>
</evidence>
<dbReference type="Proteomes" id="UP000789508">
    <property type="component" value="Unassembled WGS sequence"/>
</dbReference>
<evidence type="ECO:0000256" key="1">
    <source>
        <dbReference type="SAM" id="Coils"/>
    </source>
</evidence>
<gene>
    <name evidence="3" type="ORF">ALEPTO_LOCUS1677</name>
</gene>
<dbReference type="OrthoDB" id="2443419at2759"/>
<comment type="caution">
    <text evidence="3">The sequence shown here is derived from an EMBL/GenBank/DDBJ whole genome shotgun (WGS) entry which is preliminary data.</text>
</comment>
<dbReference type="Gene3D" id="1.10.287.110">
    <property type="entry name" value="DnaJ domain"/>
    <property type="match status" value="1"/>
</dbReference>
<dbReference type="EMBL" id="CAJVPS010000199">
    <property type="protein sequence ID" value="CAG8463867.1"/>
    <property type="molecule type" value="Genomic_DNA"/>
</dbReference>
<sequence>MTTINYGVDYYEVVGASETLTGAKLKQKILSEFQKLDVEIRTTIPQRIQKEAKGKLRVELGREPTQTEELDYLYEKTQNPDTNKRDKEYVEKSQKFQLVNEAREILLNSNKKSQYDNLHNRKKEVKCYDHNTGIYGGKLEAKWASNAYEKKQSEIQEVENRLRKLNLTEFKNTVEDLLNQEAADNELDAENMKEETQEAIEKAKNDPTSEKITQAEEKICQNGADNRLKTLLTQIENRLNSNDLDWEEISEAIVNLSSYLSTENKYQKKAYENQASHLNSILNRLQNNTEETTQTPW</sequence>
<feature type="domain" description="J" evidence="2">
    <location>
        <begin position="9"/>
        <end position="119"/>
    </location>
</feature>
<feature type="coiled-coil region" evidence="1">
    <location>
        <begin position="141"/>
        <end position="206"/>
    </location>
</feature>
<proteinExistence type="predicted"/>
<evidence type="ECO:0000313" key="4">
    <source>
        <dbReference type="Proteomes" id="UP000789508"/>
    </source>
</evidence>
<organism evidence="3 4">
    <name type="scientific">Ambispora leptoticha</name>
    <dbReference type="NCBI Taxonomy" id="144679"/>
    <lineage>
        <taxon>Eukaryota</taxon>
        <taxon>Fungi</taxon>
        <taxon>Fungi incertae sedis</taxon>
        <taxon>Mucoromycota</taxon>
        <taxon>Glomeromycotina</taxon>
        <taxon>Glomeromycetes</taxon>
        <taxon>Archaeosporales</taxon>
        <taxon>Ambisporaceae</taxon>
        <taxon>Ambispora</taxon>
    </lineage>
</organism>
<dbReference type="AlphaFoldDB" id="A0A9N8Z3S9"/>
<keyword evidence="4" id="KW-1185">Reference proteome</keyword>
<reference evidence="3" key="1">
    <citation type="submission" date="2021-06" db="EMBL/GenBank/DDBJ databases">
        <authorList>
            <person name="Kallberg Y."/>
            <person name="Tangrot J."/>
            <person name="Rosling A."/>
        </authorList>
    </citation>
    <scope>NUCLEOTIDE SEQUENCE</scope>
    <source>
        <strain evidence="3">FL130A</strain>
    </source>
</reference>
<dbReference type="SUPFAM" id="SSF46565">
    <property type="entry name" value="Chaperone J-domain"/>
    <property type="match status" value="1"/>
</dbReference>
<accession>A0A9N8Z3S9</accession>
<keyword evidence="1" id="KW-0175">Coiled coil</keyword>
<evidence type="ECO:0000313" key="3">
    <source>
        <dbReference type="EMBL" id="CAG8463867.1"/>
    </source>
</evidence>